<dbReference type="SUPFAM" id="SSF57716">
    <property type="entry name" value="Glucocorticoid receptor-like (DNA-binding domain)"/>
    <property type="match status" value="1"/>
</dbReference>
<dbReference type="GO" id="GO:0003684">
    <property type="term" value="F:damaged DNA binding"/>
    <property type="evidence" value="ECO:0007669"/>
    <property type="project" value="InterPro"/>
</dbReference>
<dbReference type="Proteomes" id="UP000178666">
    <property type="component" value="Chromosome"/>
</dbReference>
<feature type="active site" description="Proton donor; for beta-elimination activity" evidence="15">
    <location>
        <position position="61"/>
    </location>
</feature>
<dbReference type="EMBL" id="CP014352">
    <property type="protein sequence ID" value="AMS04789.1"/>
    <property type="molecule type" value="Genomic_DNA"/>
</dbReference>
<dbReference type="InterPro" id="IPR035937">
    <property type="entry name" value="FPG_N"/>
</dbReference>
<evidence type="ECO:0000256" key="2">
    <source>
        <dbReference type="ARBA" id="ARBA00009409"/>
    </source>
</evidence>
<keyword evidence="5 15" id="KW-0227">DNA damage</keyword>
<evidence type="ECO:0000256" key="3">
    <source>
        <dbReference type="ARBA" id="ARBA00011245"/>
    </source>
</evidence>
<dbReference type="InterPro" id="IPR010663">
    <property type="entry name" value="Znf_FPG/IleRS"/>
</dbReference>
<dbReference type="Pfam" id="PF06831">
    <property type="entry name" value="H2TH"/>
    <property type="match status" value="1"/>
</dbReference>
<dbReference type="GO" id="GO:0034039">
    <property type="term" value="F:8-oxo-7,8-dihydroguanine DNA N-glycosylase activity"/>
    <property type="evidence" value="ECO:0007669"/>
    <property type="project" value="TreeGrafter"/>
</dbReference>
<comment type="subunit">
    <text evidence="3 15">Monomer.</text>
</comment>
<dbReference type="PROSITE" id="PS51068">
    <property type="entry name" value="FPG_CAT"/>
    <property type="match status" value="1"/>
</dbReference>
<feature type="active site" description="Schiff-base intermediate with DNA" evidence="15">
    <location>
        <position position="2"/>
    </location>
</feature>
<evidence type="ECO:0000256" key="8">
    <source>
        <dbReference type="ARBA" id="ARBA00022833"/>
    </source>
</evidence>
<keyword evidence="8 15" id="KW-0862">Zinc</keyword>
<dbReference type="InterPro" id="IPR020629">
    <property type="entry name" value="FPG_Glyclase"/>
</dbReference>
<keyword evidence="12 15" id="KW-0511">Multifunctional enzyme</keyword>
<evidence type="ECO:0000259" key="16">
    <source>
        <dbReference type="PROSITE" id="PS51066"/>
    </source>
</evidence>
<dbReference type="PANTHER" id="PTHR22993:SF9">
    <property type="entry name" value="FORMAMIDOPYRIMIDINE-DNA GLYCOSYLASE"/>
    <property type="match status" value="1"/>
</dbReference>
<reference evidence="19 21" key="1">
    <citation type="journal article" date="2016" name="Plant Dis.">
        <title>Improved production of propionic acid using genome shuffling.</title>
        <authorList>
            <person name="Luna-Flores C.H."/>
            <person name="Palfreyman R.W."/>
            <person name="Kromer J.O."/>
            <person name="Nielsen L.K."/>
            <person name="Marcellin E."/>
        </authorList>
    </citation>
    <scope>NUCLEOTIDE SEQUENCE [LARGE SCALE GENOMIC DNA]</scope>
    <source>
        <strain evidence="19 21">F3E8</strain>
    </source>
</reference>
<dbReference type="InterPro" id="IPR012319">
    <property type="entry name" value="FPG_cat"/>
</dbReference>
<keyword evidence="21" id="KW-1185">Reference proteome</keyword>
<dbReference type="EC" id="3.2.2.23" evidence="15"/>
<keyword evidence="7 15" id="KW-0378">Hydrolase</keyword>
<dbReference type="CDD" id="cd08966">
    <property type="entry name" value="EcFpg-like_N"/>
    <property type="match status" value="1"/>
</dbReference>
<dbReference type="FunFam" id="1.10.8.50:FF:000003">
    <property type="entry name" value="Formamidopyrimidine-DNA glycosylase"/>
    <property type="match status" value="1"/>
</dbReference>
<evidence type="ECO:0000313" key="18">
    <source>
        <dbReference type="EMBL" id="AMS04789.1"/>
    </source>
</evidence>
<dbReference type="GO" id="GO:0006979">
    <property type="term" value="P:response to oxidative stress"/>
    <property type="evidence" value="ECO:0007669"/>
    <property type="project" value="UniProtKB-ARBA"/>
</dbReference>
<comment type="catalytic activity">
    <reaction evidence="1 15">
        <text>Hydrolysis of DNA containing ring-opened 7-methylguanine residues, releasing 2,6-diamino-4-hydroxy-5-(N-methyl)formamidopyrimidine.</text>
        <dbReference type="EC" id="3.2.2.23"/>
    </reaction>
</comment>
<dbReference type="SMART" id="SM01232">
    <property type="entry name" value="H2TH"/>
    <property type="match status" value="1"/>
</dbReference>
<dbReference type="SUPFAM" id="SSF81624">
    <property type="entry name" value="N-terminal domain of MutM-like DNA repair proteins"/>
    <property type="match status" value="1"/>
</dbReference>
<dbReference type="Pfam" id="PF01149">
    <property type="entry name" value="Fapy_DNA_glyco"/>
    <property type="match status" value="1"/>
</dbReference>
<keyword evidence="6 15" id="KW-0863">Zinc-finger</keyword>
<feature type="domain" description="Formamidopyrimidine-DNA glycosylase catalytic" evidence="17">
    <location>
        <begin position="2"/>
        <end position="124"/>
    </location>
</feature>
<evidence type="ECO:0000313" key="21">
    <source>
        <dbReference type="Proteomes" id="UP000178666"/>
    </source>
</evidence>
<dbReference type="NCBIfam" id="NF002211">
    <property type="entry name" value="PRK01103.1"/>
    <property type="match status" value="1"/>
</dbReference>
<dbReference type="InterPro" id="IPR015886">
    <property type="entry name" value="H2TH_FPG"/>
</dbReference>
<accession>A0AAC8YE89</accession>
<keyword evidence="11 15" id="KW-0456">Lyase</keyword>
<keyword evidence="9 15" id="KW-0238">DNA-binding</keyword>
<dbReference type="SUPFAM" id="SSF46946">
    <property type="entry name" value="S13-like H2TH domain"/>
    <property type="match status" value="1"/>
</dbReference>
<comment type="catalytic activity">
    <reaction evidence="14 15">
        <text>2'-deoxyribonucleotide-(2'-deoxyribose 5'-phosphate)-2'-deoxyribonucleotide-DNA = a 3'-end 2'-deoxyribonucleotide-(2,3-dehydro-2,3-deoxyribose 5'-phosphate)-DNA + a 5'-end 5'-phospho-2'-deoxyribonucleoside-DNA + H(+)</text>
        <dbReference type="Rhea" id="RHEA:66592"/>
        <dbReference type="Rhea" id="RHEA-COMP:13180"/>
        <dbReference type="Rhea" id="RHEA-COMP:16897"/>
        <dbReference type="Rhea" id="RHEA-COMP:17067"/>
        <dbReference type="ChEBI" id="CHEBI:15378"/>
        <dbReference type="ChEBI" id="CHEBI:136412"/>
        <dbReference type="ChEBI" id="CHEBI:157695"/>
        <dbReference type="ChEBI" id="CHEBI:167181"/>
        <dbReference type="EC" id="4.2.99.18"/>
    </reaction>
</comment>
<dbReference type="NCBIfam" id="TIGR00577">
    <property type="entry name" value="fpg"/>
    <property type="match status" value="1"/>
</dbReference>
<dbReference type="GO" id="GO:0003690">
    <property type="term" value="F:double-stranded DNA binding"/>
    <property type="evidence" value="ECO:0007669"/>
    <property type="project" value="UniProtKB-ARBA"/>
</dbReference>
<evidence type="ECO:0000256" key="14">
    <source>
        <dbReference type="ARBA" id="ARBA00044632"/>
    </source>
</evidence>
<keyword evidence="10 15" id="KW-0234">DNA repair</keyword>
<evidence type="ECO:0000256" key="7">
    <source>
        <dbReference type="ARBA" id="ARBA00022801"/>
    </source>
</evidence>
<evidence type="ECO:0000256" key="9">
    <source>
        <dbReference type="ARBA" id="ARBA00023125"/>
    </source>
</evidence>
<evidence type="ECO:0000256" key="1">
    <source>
        <dbReference type="ARBA" id="ARBA00001668"/>
    </source>
</evidence>
<comment type="cofactor">
    <cofactor evidence="15">
        <name>Zn(2+)</name>
        <dbReference type="ChEBI" id="CHEBI:29105"/>
    </cofactor>
    <text evidence="15">Binds 1 zinc ion per subunit.</text>
</comment>
<evidence type="ECO:0000256" key="5">
    <source>
        <dbReference type="ARBA" id="ARBA00022763"/>
    </source>
</evidence>
<dbReference type="AlphaFoldDB" id="A0AAC8YE89"/>
<dbReference type="GO" id="GO:0006284">
    <property type="term" value="P:base-excision repair"/>
    <property type="evidence" value="ECO:0007669"/>
    <property type="project" value="InterPro"/>
</dbReference>
<evidence type="ECO:0000256" key="11">
    <source>
        <dbReference type="ARBA" id="ARBA00023239"/>
    </source>
</evidence>
<dbReference type="InterPro" id="IPR000214">
    <property type="entry name" value="Znf_DNA_glyclase/AP_lyase"/>
</dbReference>
<feature type="binding site" evidence="15">
    <location>
        <position position="102"/>
    </location>
    <ligand>
        <name>DNA</name>
        <dbReference type="ChEBI" id="CHEBI:16991"/>
    </ligand>
</feature>
<evidence type="ECO:0000256" key="15">
    <source>
        <dbReference type="HAMAP-Rule" id="MF_00103"/>
    </source>
</evidence>
<evidence type="ECO:0000256" key="4">
    <source>
        <dbReference type="ARBA" id="ARBA00022723"/>
    </source>
</evidence>
<feature type="binding site" evidence="15">
    <location>
        <position position="163"/>
    </location>
    <ligand>
        <name>DNA</name>
        <dbReference type="ChEBI" id="CHEBI:16991"/>
    </ligand>
</feature>
<comment type="similarity">
    <text evidence="2 15">Belongs to the FPG family.</text>
</comment>
<dbReference type="Pfam" id="PF06827">
    <property type="entry name" value="zf-FPG_IleRS"/>
    <property type="match status" value="1"/>
</dbReference>
<sequence length="285" mass="31522">MPELPEVETVRLGLAQTVAGARVRGVDVLDARAVRRHADGPADFADSVTGRRLGTPRRRGKYLWFPLEVGATSDTACDALLCHLGMSGQFRIDDAQAPLLRHTRVVLDLDGGRQLRFIDQRLFGGMQVSRGGGELPGEISHIGPDPFDPAFDAADAGRRLRARRSTLKRALLDQSLVSGIGNIYADETLWRARRHPETPTSRLRAAEALALYETARQVMAEAIDQGGTSFDRLYVRVNGESGYFGRRLDVYGREGSPCRRCGAAILRMSFMNRSSYLCPHCQQKR</sequence>
<proteinExistence type="inferred from homology"/>
<keyword evidence="4 15" id="KW-0479">Metal-binding</keyword>
<evidence type="ECO:0000256" key="13">
    <source>
        <dbReference type="ARBA" id="ARBA00023295"/>
    </source>
</evidence>
<keyword evidence="13 15" id="KW-0326">Glycosidase</keyword>
<dbReference type="GO" id="GO:0140078">
    <property type="term" value="F:class I DNA-(apurinic or apyrimidinic site) endonuclease activity"/>
    <property type="evidence" value="ECO:0007669"/>
    <property type="project" value="UniProtKB-EC"/>
</dbReference>
<comment type="function">
    <text evidence="15">Involved in base excision repair of DNA damaged by oxidation or by mutagenic agents. Acts as DNA glycosylase that recognizes and removes damaged bases. Has a preference for oxidized purines, such as 7,8-dihydro-8-oxoguanine (8-oxoG). Has AP (apurinic/apyrimidinic) lyase activity and introduces nicks in the DNA strand. Cleaves the DNA backbone by beta-delta elimination to generate a single-strand break at the site of the removed base with both 3'- and 5'-phosphates.</text>
</comment>
<evidence type="ECO:0000313" key="19">
    <source>
        <dbReference type="EMBL" id="AOZ46277.1"/>
    </source>
</evidence>
<feature type="active site" description="Proton donor; for delta-elimination activity" evidence="15">
    <location>
        <position position="273"/>
    </location>
</feature>
<dbReference type="EMBL" id="CP015970">
    <property type="protein sequence ID" value="AOZ46277.1"/>
    <property type="molecule type" value="Genomic_DNA"/>
</dbReference>
<dbReference type="EC" id="4.2.99.18" evidence="15"/>
<dbReference type="InterPro" id="IPR015887">
    <property type="entry name" value="DNA_glyclase_Znf_dom_DNA_BS"/>
</dbReference>
<feature type="domain" description="FPG-type" evidence="16">
    <location>
        <begin position="249"/>
        <end position="283"/>
    </location>
</feature>
<dbReference type="PROSITE" id="PS51066">
    <property type="entry name" value="ZF_FPG_2"/>
    <property type="match status" value="1"/>
</dbReference>
<dbReference type="Proteomes" id="UP000075221">
    <property type="component" value="Chromosome"/>
</dbReference>
<evidence type="ECO:0000256" key="10">
    <source>
        <dbReference type="ARBA" id="ARBA00023204"/>
    </source>
</evidence>
<organism evidence="18 20">
    <name type="scientific">Acidipropionibacterium acidipropionici</name>
    <dbReference type="NCBI Taxonomy" id="1748"/>
    <lineage>
        <taxon>Bacteria</taxon>
        <taxon>Bacillati</taxon>
        <taxon>Actinomycetota</taxon>
        <taxon>Actinomycetes</taxon>
        <taxon>Propionibacteriales</taxon>
        <taxon>Propionibacteriaceae</taxon>
        <taxon>Acidipropionibacterium</taxon>
    </lineage>
</organism>
<dbReference type="PROSITE" id="PS01242">
    <property type="entry name" value="ZF_FPG_1"/>
    <property type="match status" value="1"/>
</dbReference>
<dbReference type="SMART" id="SM00898">
    <property type="entry name" value="Fapy_DNA_glyco"/>
    <property type="match status" value="1"/>
</dbReference>
<evidence type="ECO:0000313" key="20">
    <source>
        <dbReference type="Proteomes" id="UP000075221"/>
    </source>
</evidence>
<feature type="binding site" evidence="15">
    <location>
        <position position="121"/>
    </location>
    <ligand>
        <name>DNA</name>
        <dbReference type="ChEBI" id="CHEBI:16991"/>
    </ligand>
</feature>
<dbReference type="PANTHER" id="PTHR22993">
    <property type="entry name" value="FORMAMIDOPYRIMIDINE-DNA GLYCOSYLASE"/>
    <property type="match status" value="1"/>
</dbReference>
<evidence type="ECO:0000259" key="17">
    <source>
        <dbReference type="PROSITE" id="PS51068"/>
    </source>
</evidence>
<dbReference type="RefSeq" id="WP_062819154.1">
    <property type="nucleotide sequence ID" value="NZ_CP014352.1"/>
</dbReference>
<evidence type="ECO:0000256" key="12">
    <source>
        <dbReference type="ARBA" id="ARBA00023268"/>
    </source>
</evidence>
<dbReference type="GO" id="GO:0008270">
    <property type="term" value="F:zinc ion binding"/>
    <property type="evidence" value="ECO:0007669"/>
    <property type="project" value="UniProtKB-UniRule"/>
</dbReference>
<feature type="active site" description="Proton donor" evidence="15">
    <location>
        <position position="3"/>
    </location>
</feature>
<gene>
    <name evidence="15" type="primary">mutM</name>
    <name evidence="15" type="synonym">fpg</name>
    <name evidence="19" type="ORF">A8L58_05595</name>
    <name evidence="18" type="ORF">AXH35_04130</name>
</gene>
<name>A0AAC8YE89_9ACTN</name>
<dbReference type="HAMAP" id="MF_00103">
    <property type="entry name" value="Fapy_DNA_glycosyl"/>
    <property type="match status" value="1"/>
</dbReference>
<protein>
    <recommendedName>
        <fullName evidence="15">Formamidopyrimidine-DNA glycosylase</fullName>
        <shortName evidence="15">Fapy-DNA glycosylase</shortName>
        <ecNumber evidence="15">3.2.2.23</ecNumber>
    </recommendedName>
    <alternativeName>
        <fullName evidence="15">DNA-(apurinic or apyrimidinic site) lyase MutM</fullName>
        <shortName evidence="15">AP lyase MutM</shortName>
        <ecNumber evidence="15">4.2.99.18</ecNumber>
    </alternativeName>
</protein>
<reference evidence="18 20" key="2">
    <citation type="submission" date="2016-02" db="EMBL/GenBank/DDBJ databases">
        <title>Complete Genome Sequence of Propionibacterium acidipropionici ATCC 55737.</title>
        <authorList>
            <person name="Luna Flores C.H."/>
            <person name="Nielsen L.K."/>
            <person name="Marcellin E."/>
        </authorList>
    </citation>
    <scope>NUCLEOTIDE SEQUENCE [LARGE SCALE GENOMIC DNA]</scope>
    <source>
        <strain evidence="18 20">ATCC 55737</strain>
    </source>
</reference>
<dbReference type="Gene3D" id="1.10.8.50">
    <property type="match status" value="1"/>
</dbReference>
<dbReference type="InterPro" id="IPR010979">
    <property type="entry name" value="Ribosomal_uS13-like_H2TH"/>
</dbReference>
<dbReference type="Gene3D" id="3.20.190.10">
    <property type="entry name" value="MutM-like, N-terminal"/>
    <property type="match status" value="1"/>
</dbReference>
<evidence type="ECO:0000256" key="6">
    <source>
        <dbReference type="ARBA" id="ARBA00022771"/>
    </source>
</evidence>